<feature type="DNA-binding region" description="HMG box" evidence="2">
    <location>
        <begin position="9"/>
        <end position="101"/>
    </location>
</feature>
<keyword evidence="1 2" id="KW-0238">DNA-binding</keyword>
<dbReference type="GO" id="GO:0005634">
    <property type="term" value="C:nucleus"/>
    <property type="evidence" value="ECO:0007669"/>
    <property type="project" value="UniProtKB-UniRule"/>
</dbReference>
<dbReference type="PANTHER" id="PTHR48112:SF22">
    <property type="entry name" value="MITOCHONDRIAL TRANSCRIPTION FACTOR A, ISOFORM B"/>
    <property type="match status" value="1"/>
</dbReference>
<dbReference type="AlphaFoldDB" id="A0AAV8DQ73"/>
<dbReference type="SMART" id="SM00398">
    <property type="entry name" value="HMG"/>
    <property type="match status" value="1"/>
</dbReference>
<dbReference type="GO" id="GO:0003677">
    <property type="term" value="F:DNA binding"/>
    <property type="evidence" value="ECO:0007669"/>
    <property type="project" value="UniProtKB-UniRule"/>
</dbReference>
<feature type="region of interest" description="Disordered" evidence="3">
    <location>
        <begin position="1"/>
        <end position="53"/>
    </location>
</feature>
<proteinExistence type="predicted"/>
<evidence type="ECO:0000256" key="2">
    <source>
        <dbReference type="PROSITE-ProRule" id="PRU00267"/>
    </source>
</evidence>
<gene>
    <name evidence="5" type="ORF">LUZ62_053338</name>
</gene>
<dbReference type="InterPro" id="IPR036910">
    <property type="entry name" value="HMG_box_dom_sf"/>
</dbReference>
<dbReference type="Pfam" id="PF00505">
    <property type="entry name" value="HMG_box"/>
    <property type="match status" value="1"/>
</dbReference>
<dbReference type="EMBL" id="JAMFTS010000003">
    <property type="protein sequence ID" value="KAJ4769081.1"/>
    <property type="molecule type" value="Genomic_DNA"/>
</dbReference>
<accession>A0AAV8DQ73</accession>
<sequence length="124" mass="13850">MPVTVEKMPKKDATSVKPSSSKRKMKDGDEEGSKKRPKKKKDPNAPKRGMTAFINPGLSFTEVGKALGEKWKKMSSEEKEPYEALAKADSKRYREQMDGYKRGAATNADSGSDSDWSTIYELLL</sequence>
<comment type="caution">
    <text evidence="5">The sequence shown here is derived from an EMBL/GenBank/DDBJ whole genome shotgun (WGS) entry which is preliminary data.</text>
</comment>
<dbReference type="Proteomes" id="UP001140206">
    <property type="component" value="Chromosome 3"/>
</dbReference>
<dbReference type="InterPro" id="IPR009071">
    <property type="entry name" value="HMG_box_dom"/>
</dbReference>
<evidence type="ECO:0000259" key="4">
    <source>
        <dbReference type="PROSITE" id="PS50118"/>
    </source>
</evidence>
<feature type="domain" description="HMG box" evidence="4">
    <location>
        <begin position="9"/>
        <end position="101"/>
    </location>
</feature>
<organism evidence="5 6">
    <name type="scientific">Rhynchospora pubera</name>
    <dbReference type="NCBI Taxonomy" id="906938"/>
    <lineage>
        <taxon>Eukaryota</taxon>
        <taxon>Viridiplantae</taxon>
        <taxon>Streptophyta</taxon>
        <taxon>Embryophyta</taxon>
        <taxon>Tracheophyta</taxon>
        <taxon>Spermatophyta</taxon>
        <taxon>Magnoliopsida</taxon>
        <taxon>Liliopsida</taxon>
        <taxon>Poales</taxon>
        <taxon>Cyperaceae</taxon>
        <taxon>Cyperoideae</taxon>
        <taxon>Rhynchosporeae</taxon>
        <taxon>Rhynchospora</taxon>
    </lineage>
</organism>
<dbReference type="Gene3D" id="1.10.30.10">
    <property type="entry name" value="High mobility group box domain"/>
    <property type="match status" value="1"/>
</dbReference>
<evidence type="ECO:0000313" key="6">
    <source>
        <dbReference type="Proteomes" id="UP001140206"/>
    </source>
</evidence>
<keyword evidence="2" id="KW-0539">Nucleus</keyword>
<protein>
    <submittedName>
        <fullName evidence="5">Non-histone chromosomal protein 6</fullName>
    </submittedName>
</protein>
<evidence type="ECO:0000313" key="5">
    <source>
        <dbReference type="EMBL" id="KAJ4769081.1"/>
    </source>
</evidence>
<dbReference type="PANTHER" id="PTHR48112">
    <property type="entry name" value="HIGH MOBILITY GROUP PROTEIN DSP1"/>
    <property type="match status" value="1"/>
</dbReference>
<keyword evidence="6" id="KW-1185">Reference proteome</keyword>
<dbReference type="SUPFAM" id="SSF47095">
    <property type="entry name" value="HMG-box"/>
    <property type="match status" value="1"/>
</dbReference>
<name>A0AAV8DQ73_9POAL</name>
<reference evidence="5" key="1">
    <citation type="submission" date="2022-08" db="EMBL/GenBank/DDBJ databases">
        <authorList>
            <person name="Marques A."/>
        </authorList>
    </citation>
    <scope>NUCLEOTIDE SEQUENCE</scope>
    <source>
        <strain evidence="5">RhyPub2mFocal</strain>
        <tissue evidence="5">Leaves</tissue>
    </source>
</reference>
<evidence type="ECO:0000256" key="3">
    <source>
        <dbReference type="SAM" id="MobiDB-lite"/>
    </source>
</evidence>
<dbReference type="PROSITE" id="PS50118">
    <property type="entry name" value="HMG_BOX_2"/>
    <property type="match status" value="1"/>
</dbReference>
<evidence type="ECO:0000256" key="1">
    <source>
        <dbReference type="ARBA" id="ARBA00023125"/>
    </source>
</evidence>
<dbReference type="InterPro" id="IPR050342">
    <property type="entry name" value="HMGB"/>
</dbReference>